<dbReference type="SUPFAM" id="SSF53850">
    <property type="entry name" value="Periplasmic binding protein-like II"/>
    <property type="match status" value="2"/>
</dbReference>
<dbReference type="Proteomes" id="UP000192813">
    <property type="component" value="Unassembled WGS sequence"/>
</dbReference>
<evidence type="ECO:0000256" key="3">
    <source>
        <dbReference type="ARBA" id="ARBA00022475"/>
    </source>
</evidence>
<feature type="domain" description="ABC transmembrane type-1" evidence="11">
    <location>
        <begin position="524"/>
        <end position="713"/>
    </location>
</feature>
<dbReference type="SMART" id="SM00079">
    <property type="entry name" value="PBPe"/>
    <property type="match status" value="1"/>
</dbReference>
<evidence type="ECO:0000256" key="10">
    <source>
        <dbReference type="SAM" id="SignalP"/>
    </source>
</evidence>
<dbReference type="CDD" id="cd13619">
    <property type="entry name" value="PBP2_GlnP"/>
    <property type="match status" value="2"/>
</dbReference>
<dbReference type="InterPro" id="IPR001638">
    <property type="entry name" value="Solute-binding_3/MltF_N"/>
</dbReference>
<dbReference type="InterPro" id="IPR010065">
    <property type="entry name" value="AA_ABC_transptr_permease_3TM"/>
</dbReference>
<comment type="similarity">
    <text evidence="9">Belongs to the binding-protein-dependent transport system permease family.</text>
</comment>
<dbReference type="FunFam" id="1.10.3720.10:FF:000033">
    <property type="entry name" value="Polar amino acid ABC transporter permease"/>
    <property type="match status" value="1"/>
</dbReference>
<dbReference type="Pfam" id="PF00528">
    <property type="entry name" value="BPD_transp_1"/>
    <property type="match status" value="1"/>
</dbReference>
<dbReference type="NCBIfam" id="TIGR01726">
    <property type="entry name" value="HEQRo_perm_3TM"/>
    <property type="match status" value="1"/>
</dbReference>
<dbReference type="Gene3D" id="1.10.3720.10">
    <property type="entry name" value="MetI-like"/>
    <property type="match status" value="1"/>
</dbReference>
<dbReference type="PANTHER" id="PTHR35936:SF38">
    <property type="entry name" value="GLUTAMINE-BINDING PERIPLASMIC PROTEIN"/>
    <property type="match status" value="1"/>
</dbReference>
<evidence type="ECO:0000313" key="12">
    <source>
        <dbReference type="EMBL" id="PNL92105.1"/>
    </source>
</evidence>
<feature type="transmembrane region" description="Helical" evidence="9">
    <location>
        <begin position="528"/>
        <end position="548"/>
    </location>
</feature>
<organism evidence="12 13">
    <name type="scientific">Aerococcus viridans</name>
    <dbReference type="NCBI Taxonomy" id="1377"/>
    <lineage>
        <taxon>Bacteria</taxon>
        <taxon>Bacillati</taxon>
        <taxon>Bacillota</taxon>
        <taxon>Bacilli</taxon>
        <taxon>Lactobacillales</taxon>
        <taxon>Aerococcaceae</taxon>
        <taxon>Aerococcus</taxon>
    </lineage>
</organism>
<dbReference type="SUPFAM" id="SSF161098">
    <property type="entry name" value="MetI-like"/>
    <property type="match status" value="1"/>
</dbReference>
<evidence type="ECO:0000256" key="8">
    <source>
        <dbReference type="ARBA" id="ARBA00023136"/>
    </source>
</evidence>
<evidence type="ECO:0000256" key="1">
    <source>
        <dbReference type="ARBA" id="ARBA00004651"/>
    </source>
</evidence>
<keyword evidence="8 9" id="KW-0472">Membrane</keyword>
<evidence type="ECO:0000256" key="9">
    <source>
        <dbReference type="RuleBase" id="RU363032"/>
    </source>
</evidence>
<evidence type="ECO:0000256" key="4">
    <source>
        <dbReference type="ARBA" id="ARBA00022692"/>
    </source>
</evidence>
<keyword evidence="6" id="KW-0029">Amino-acid transport</keyword>
<dbReference type="PANTHER" id="PTHR35936">
    <property type="entry name" value="MEMBRANE-BOUND LYTIC MUREIN TRANSGLYCOSYLASE F"/>
    <property type="match status" value="1"/>
</dbReference>
<comment type="caution">
    <text evidence="12">The sequence shown here is derived from an EMBL/GenBank/DDBJ whole genome shotgun (WGS) entry which is preliminary data.</text>
</comment>
<keyword evidence="4 9" id="KW-0812">Transmembrane</keyword>
<dbReference type="RefSeq" id="WP_083070278.1">
    <property type="nucleotide sequence ID" value="NZ_JALXKY010000002.1"/>
</dbReference>
<dbReference type="GO" id="GO:0043190">
    <property type="term" value="C:ATP-binding cassette (ABC) transporter complex"/>
    <property type="evidence" value="ECO:0007669"/>
    <property type="project" value="InterPro"/>
</dbReference>
<accession>A0A2J9PP39</accession>
<dbReference type="InterPro" id="IPR001320">
    <property type="entry name" value="Iontro_rcpt_C"/>
</dbReference>
<keyword evidence="3" id="KW-1003">Cell membrane</keyword>
<dbReference type="GO" id="GO:0006865">
    <property type="term" value="P:amino acid transport"/>
    <property type="evidence" value="ECO:0007669"/>
    <property type="project" value="UniProtKB-KW"/>
</dbReference>
<name>A0A2J9PP39_9LACT</name>
<protein>
    <submittedName>
        <fullName evidence="12">Amino acid ABC transporter permease</fullName>
    </submittedName>
</protein>
<dbReference type="CDD" id="cd06261">
    <property type="entry name" value="TM_PBP2"/>
    <property type="match status" value="1"/>
</dbReference>
<dbReference type="Pfam" id="PF00497">
    <property type="entry name" value="SBP_bac_3"/>
    <property type="match status" value="2"/>
</dbReference>
<evidence type="ECO:0000256" key="5">
    <source>
        <dbReference type="ARBA" id="ARBA00022729"/>
    </source>
</evidence>
<evidence type="ECO:0000256" key="7">
    <source>
        <dbReference type="ARBA" id="ARBA00022989"/>
    </source>
</evidence>
<feature type="chain" id="PRO_5014362884" evidence="10">
    <location>
        <begin position="30"/>
        <end position="727"/>
    </location>
</feature>
<keyword evidence="7 9" id="KW-1133">Transmembrane helix</keyword>
<dbReference type="PROSITE" id="PS50928">
    <property type="entry name" value="ABC_TM1"/>
    <property type="match status" value="1"/>
</dbReference>
<evidence type="ECO:0000256" key="6">
    <source>
        <dbReference type="ARBA" id="ARBA00022970"/>
    </source>
</evidence>
<dbReference type="AlphaFoldDB" id="A0A2J9PP39"/>
<dbReference type="InterPro" id="IPR000515">
    <property type="entry name" value="MetI-like"/>
</dbReference>
<feature type="signal peptide" evidence="10">
    <location>
        <begin position="1"/>
        <end position="29"/>
    </location>
</feature>
<keyword evidence="5 10" id="KW-0732">Signal</keyword>
<dbReference type="Gene3D" id="3.40.190.10">
    <property type="entry name" value="Periplasmic binding protein-like II"/>
    <property type="match status" value="4"/>
</dbReference>
<feature type="transmembrane region" description="Helical" evidence="9">
    <location>
        <begin position="692"/>
        <end position="710"/>
    </location>
</feature>
<comment type="subcellular location">
    <subcellularLocation>
        <location evidence="1 9">Cell membrane</location>
        <topology evidence="1 9">Multi-pass membrane protein</topology>
    </subcellularLocation>
</comment>
<feature type="transmembrane region" description="Helical" evidence="9">
    <location>
        <begin position="560"/>
        <end position="583"/>
    </location>
</feature>
<dbReference type="InterPro" id="IPR035906">
    <property type="entry name" value="MetI-like_sf"/>
</dbReference>
<dbReference type="EMBL" id="NBTM02000001">
    <property type="protein sequence ID" value="PNL92105.1"/>
    <property type="molecule type" value="Genomic_DNA"/>
</dbReference>
<evidence type="ECO:0000259" key="11">
    <source>
        <dbReference type="PROSITE" id="PS50928"/>
    </source>
</evidence>
<reference evidence="13" key="1">
    <citation type="submission" date="2017-12" db="EMBL/GenBank/DDBJ databases">
        <title>FDA dAtabase for Regulatory Grade micrObial Sequences (FDA-ARGOS): Supporting development and validation of Infectious Disease Dx tests.</title>
        <authorList>
            <person name="Hoffmann M."/>
            <person name="Allard M."/>
            <person name="Evans P."/>
            <person name="Brown E."/>
            <person name="Tallon L."/>
            <person name="Sadzewicz L."/>
            <person name="Sengamalay N."/>
            <person name="Ott S."/>
            <person name="Godinez A."/>
            <person name="Nagaraj S."/>
            <person name="Vavikolanu K."/>
            <person name="Aluvathingal J."/>
            <person name="Nadendla S."/>
            <person name="Sichtig H."/>
        </authorList>
    </citation>
    <scope>NUCLEOTIDE SEQUENCE [LARGE SCALE GENOMIC DNA]</scope>
    <source>
        <strain evidence="13">FDAARGOS_249</strain>
    </source>
</reference>
<dbReference type="SMART" id="SM00062">
    <property type="entry name" value="PBPb"/>
    <property type="match status" value="2"/>
</dbReference>
<sequence length="727" mass="78016">MKHKKLSFSVFIVSLLTLLFSIAPGKVEATETGNGETYIIATDTTFAPFEFVDDSGEFVGIDVDILAAIAEDQGFDYELRSLGFDAAVQAVETGQADAVIAGMSITDERQQTFDFSEPYYESGTAFAVLDDSEYQSLEDLEGQSVAVKTGTQGATIAAELADQYGFTVNTFDDSPNMYQDVISGNSVAAVEDYPVMGYAIESGGLNLRFIGDNFEEAPYGFAVLGGQNAELLEMFNAGLKNIKASGEYDEILAEYGAGQEDTSSSTETPAAGSGETYTIATDTTFAPFEFVDENGDFTGIDVELLDAIAANQGFKYELKSLGFDAAVQAVETQQADAVIAGMSITEERQQTFDFSEPYFDSGTTFAVLADSDIESYEDLEGQNVAVKTGTQGATIAQSMADEYGFTVTTFDDSSNMYQDVISGNSSAAVEDYPVMAYAINSGGLNLKIIGDQLEPVSYGFAVLAGENQELLQMFNDGLAAIQESGEYDEIVGKYLGDSEEGETSSSNGFLTQLANNFPALLSGLGTTVYLAIISLVIATILGIFLGLMRTSGNVVLSGIATVYIDIMRGLPLIVMSFFIYFGIPQMFNITISSNLAGILTLSLNAAAYMGEIVRGGIQAIDTGQTEAARSLGLTNGQTMRHIILPQAVKVMVPSFINQFVITLKDTSILSVIGIVELTQTGRIIIARTYQSGSMWLIVGLMYIIIITILTKLSNYIEKRYVGSRTTR</sequence>
<gene>
    <name evidence="12" type="ORF">A6J77_007630</name>
</gene>
<proteinExistence type="inferred from homology"/>
<evidence type="ECO:0000313" key="13">
    <source>
        <dbReference type="Proteomes" id="UP000192813"/>
    </source>
</evidence>
<keyword evidence="2 9" id="KW-0813">Transport</keyword>
<dbReference type="GO" id="GO:0015276">
    <property type="term" value="F:ligand-gated monoatomic ion channel activity"/>
    <property type="evidence" value="ECO:0007669"/>
    <property type="project" value="InterPro"/>
</dbReference>
<evidence type="ECO:0000256" key="2">
    <source>
        <dbReference type="ARBA" id="ARBA00022448"/>
    </source>
</evidence>